<keyword evidence="6 12" id="KW-0067">ATP-binding</keyword>
<evidence type="ECO:0000259" key="10">
    <source>
        <dbReference type="PROSITE" id="PS50893"/>
    </source>
</evidence>
<keyword evidence="2" id="KW-0813">Transport</keyword>
<dbReference type="GO" id="GO:0016887">
    <property type="term" value="F:ATP hydrolysis activity"/>
    <property type="evidence" value="ECO:0007669"/>
    <property type="project" value="InterPro"/>
</dbReference>
<comment type="subcellular location">
    <subcellularLocation>
        <location evidence="1">Cell membrane</location>
        <topology evidence="1">Multi-pass membrane protein</topology>
    </subcellularLocation>
</comment>
<dbReference type="InterPro" id="IPR003439">
    <property type="entry name" value="ABC_transporter-like_ATP-bd"/>
</dbReference>
<dbReference type="FunFam" id="3.40.50.300:FF:000221">
    <property type="entry name" value="Multidrug ABC transporter ATP-binding protein"/>
    <property type="match status" value="1"/>
</dbReference>
<dbReference type="SUPFAM" id="SSF52540">
    <property type="entry name" value="P-loop containing nucleoside triphosphate hydrolases"/>
    <property type="match status" value="1"/>
</dbReference>
<dbReference type="InterPro" id="IPR017871">
    <property type="entry name" value="ABC_transporter-like_CS"/>
</dbReference>
<keyword evidence="4 9" id="KW-0812">Transmembrane</keyword>
<dbReference type="GO" id="GO:0005886">
    <property type="term" value="C:plasma membrane"/>
    <property type="evidence" value="ECO:0007669"/>
    <property type="project" value="UniProtKB-SubCell"/>
</dbReference>
<gene>
    <name evidence="12" type="ORF">D3P08_18950</name>
</gene>
<sequence length="587" mass="65185">MEIKPFISLIGKHRPAKWLIAAAVALGIGETVFSLFIPLLTKDVVEQLSQQALDTFTIVSLAAVFVLQTAMSGFSVYTMSYVGQFMISGIRQELWERVLRLPVPFFDRNTSGETMSRVTNDTNVIKDFIISHVISFLGGIVSIVGGVAILLYIDWKITLLMFVAVPAAMLVLWPLGSRMFKVSKAMQDETAMFQGDLGRVLSEIRLVKASLAERVEYRQGQSRIRSLFRFGLKEAKIMSIVTPLMMTVMLLILVLLIGYGGVRVAQNTLSTGELVAIILYMFQIVMPFTQMASFFAQLQKATGASQRIIELLNEPAERGEITAPAPPRQAALDEKRQLSFEGVSFSYAPDRPILRHITFSAEPGSMTAIVGPSGTGKTTLFSLIERFYEPVEGEITFGGTPISQMALEEWRRRIAYVSQESPMMAGTIRHNLTYGLDSVEEAKIRQSLSQANLMPFIDSLSDGLETEIGERGVKLSGGQRQRLAIARALLRDPDILLLDEATAHLDSDSEKLVQEALQTLMQERTTLVIAHRLSTIRSASQIIVMEKGEVTGRGTHAELLQTHELYSKLVKQQFIEQETEKDLEGVN</sequence>
<dbReference type="SUPFAM" id="SSF90123">
    <property type="entry name" value="ABC transporter transmembrane region"/>
    <property type="match status" value="1"/>
</dbReference>
<comment type="caution">
    <text evidence="12">The sequence shown here is derived from an EMBL/GenBank/DDBJ whole genome shotgun (WGS) entry which is preliminary data.</text>
</comment>
<evidence type="ECO:0000256" key="6">
    <source>
        <dbReference type="ARBA" id="ARBA00022840"/>
    </source>
</evidence>
<keyword evidence="5" id="KW-0547">Nucleotide-binding</keyword>
<dbReference type="PANTHER" id="PTHR43394">
    <property type="entry name" value="ATP-DEPENDENT PERMEASE MDL1, MITOCHONDRIAL"/>
    <property type="match status" value="1"/>
</dbReference>
<dbReference type="CDD" id="cd18551">
    <property type="entry name" value="ABC_6TM_LmrA_like"/>
    <property type="match status" value="1"/>
</dbReference>
<organism evidence="12 13">
    <name type="scientific">Paenibacillus nanensis</name>
    <dbReference type="NCBI Taxonomy" id="393251"/>
    <lineage>
        <taxon>Bacteria</taxon>
        <taxon>Bacillati</taxon>
        <taxon>Bacillota</taxon>
        <taxon>Bacilli</taxon>
        <taxon>Bacillales</taxon>
        <taxon>Paenibacillaceae</taxon>
        <taxon>Paenibacillus</taxon>
    </lineage>
</organism>
<evidence type="ECO:0000259" key="11">
    <source>
        <dbReference type="PROSITE" id="PS50929"/>
    </source>
</evidence>
<feature type="domain" description="ABC transmembrane type-1" evidence="11">
    <location>
        <begin position="21"/>
        <end position="300"/>
    </location>
</feature>
<evidence type="ECO:0000256" key="1">
    <source>
        <dbReference type="ARBA" id="ARBA00004651"/>
    </source>
</evidence>
<accession>A0A3A1UZR7</accession>
<feature type="transmembrane region" description="Helical" evidence="9">
    <location>
        <begin position="57"/>
        <end position="82"/>
    </location>
</feature>
<feature type="transmembrane region" description="Helical" evidence="9">
    <location>
        <begin position="237"/>
        <end position="262"/>
    </location>
</feature>
<dbReference type="Gene3D" id="3.40.50.300">
    <property type="entry name" value="P-loop containing nucleotide triphosphate hydrolases"/>
    <property type="match status" value="1"/>
</dbReference>
<proteinExistence type="predicted"/>
<dbReference type="InterPro" id="IPR039421">
    <property type="entry name" value="Type_1_exporter"/>
</dbReference>
<evidence type="ECO:0000256" key="4">
    <source>
        <dbReference type="ARBA" id="ARBA00022692"/>
    </source>
</evidence>
<dbReference type="GO" id="GO:0015421">
    <property type="term" value="F:ABC-type oligopeptide transporter activity"/>
    <property type="evidence" value="ECO:0007669"/>
    <property type="project" value="TreeGrafter"/>
</dbReference>
<feature type="transmembrane region" description="Helical" evidence="9">
    <location>
        <begin position="133"/>
        <end position="153"/>
    </location>
</feature>
<dbReference type="AlphaFoldDB" id="A0A3A1UZR7"/>
<evidence type="ECO:0000256" key="9">
    <source>
        <dbReference type="SAM" id="Phobius"/>
    </source>
</evidence>
<dbReference type="Gene3D" id="1.20.1560.10">
    <property type="entry name" value="ABC transporter type 1, transmembrane domain"/>
    <property type="match status" value="1"/>
</dbReference>
<evidence type="ECO:0000256" key="7">
    <source>
        <dbReference type="ARBA" id="ARBA00022989"/>
    </source>
</evidence>
<dbReference type="Pfam" id="PF00664">
    <property type="entry name" value="ABC_membrane"/>
    <property type="match status" value="1"/>
</dbReference>
<feature type="domain" description="ABC transporter" evidence="10">
    <location>
        <begin position="338"/>
        <end position="572"/>
    </location>
</feature>
<dbReference type="InterPro" id="IPR003593">
    <property type="entry name" value="AAA+_ATPase"/>
</dbReference>
<evidence type="ECO:0000313" key="13">
    <source>
        <dbReference type="Proteomes" id="UP000266482"/>
    </source>
</evidence>
<dbReference type="InterPro" id="IPR027417">
    <property type="entry name" value="P-loop_NTPase"/>
</dbReference>
<keyword evidence="8 9" id="KW-0472">Membrane</keyword>
<dbReference type="PANTHER" id="PTHR43394:SF1">
    <property type="entry name" value="ATP-BINDING CASSETTE SUB-FAMILY B MEMBER 10, MITOCHONDRIAL"/>
    <property type="match status" value="1"/>
</dbReference>
<dbReference type="InterPro" id="IPR036640">
    <property type="entry name" value="ABC1_TM_sf"/>
</dbReference>
<dbReference type="OrthoDB" id="9770415at2"/>
<evidence type="ECO:0000256" key="8">
    <source>
        <dbReference type="ARBA" id="ARBA00023136"/>
    </source>
</evidence>
<evidence type="ECO:0000256" key="5">
    <source>
        <dbReference type="ARBA" id="ARBA00022741"/>
    </source>
</evidence>
<dbReference type="Proteomes" id="UP000266482">
    <property type="component" value="Unassembled WGS sequence"/>
</dbReference>
<evidence type="ECO:0000256" key="3">
    <source>
        <dbReference type="ARBA" id="ARBA00022475"/>
    </source>
</evidence>
<dbReference type="PROSITE" id="PS50893">
    <property type="entry name" value="ABC_TRANSPORTER_2"/>
    <property type="match status" value="1"/>
</dbReference>
<dbReference type="GO" id="GO:0005524">
    <property type="term" value="F:ATP binding"/>
    <property type="evidence" value="ECO:0007669"/>
    <property type="project" value="UniProtKB-KW"/>
</dbReference>
<dbReference type="EMBL" id="QXQA01000013">
    <property type="protein sequence ID" value="RIX50780.1"/>
    <property type="molecule type" value="Genomic_DNA"/>
</dbReference>
<feature type="transmembrane region" description="Helical" evidence="9">
    <location>
        <begin position="18"/>
        <end position="37"/>
    </location>
</feature>
<keyword evidence="3" id="KW-1003">Cell membrane</keyword>
<name>A0A3A1UZR7_9BACL</name>
<dbReference type="SMART" id="SM00382">
    <property type="entry name" value="AAA"/>
    <property type="match status" value="1"/>
</dbReference>
<evidence type="ECO:0000256" key="2">
    <source>
        <dbReference type="ARBA" id="ARBA00022448"/>
    </source>
</evidence>
<reference evidence="12 13" key="1">
    <citation type="submission" date="2018-09" db="EMBL/GenBank/DDBJ databases">
        <title>Paenibacillus aracenensis nov. sp. isolated from a cave in southern Spain.</title>
        <authorList>
            <person name="Jurado V."/>
            <person name="Gutierrez-Patricio S."/>
            <person name="Gonzalez-Pimentel J.L."/>
            <person name="Miller A.Z."/>
            <person name="Laiz L."/>
            <person name="Saiz-Jimenez C."/>
        </authorList>
    </citation>
    <scope>NUCLEOTIDE SEQUENCE [LARGE SCALE GENOMIC DNA]</scope>
    <source>
        <strain evidence="12 13">DSM 22867</strain>
    </source>
</reference>
<keyword evidence="7 9" id="KW-1133">Transmembrane helix</keyword>
<keyword evidence="13" id="KW-1185">Reference proteome</keyword>
<dbReference type="Pfam" id="PF00005">
    <property type="entry name" value="ABC_tran"/>
    <property type="match status" value="1"/>
</dbReference>
<dbReference type="InterPro" id="IPR011527">
    <property type="entry name" value="ABC1_TM_dom"/>
</dbReference>
<protein>
    <submittedName>
        <fullName evidence="12">ABC transporter ATP-binding protein</fullName>
    </submittedName>
</protein>
<dbReference type="RefSeq" id="WP_119601425.1">
    <property type="nucleotide sequence ID" value="NZ_QXQA01000013.1"/>
</dbReference>
<feature type="transmembrane region" description="Helical" evidence="9">
    <location>
        <begin position="274"/>
        <end position="298"/>
    </location>
</feature>
<dbReference type="PROSITE" id="PS00211">
    <property type="entry name" value="ABC_TRANSPORTER_1"/>
    <property type="match status" value="1"/>
</dbReference>
<evidence type="ECO:0000313" key="12">
    <source>
        <dbReference type="EMBL" id="RIX50780.1"/>
    </source>
</evidence>
<feature type="transmembrane region" description="Helical" evidence="9">
    <location>
        <begin position="159"/>
        <end position="176"/>
    </location>
</feature>
<dbReference type="PROSITE" id="PS50929">
    <property type="entry name" value="ABC_TM1F"/>
    <property type="match status" value="1"/>
</dbReference>